<organism evidence="14 15">
    <name type="scientific">Faecalicatena acetigenes</name>
    <dbReference type="NCBI Taxonomy" id="2981790"/>
    <lineage>
        <taxon>Bacteria</taxon>
        <taxon>Bacillati</taxon>
        <taxon>Bacillota</taxon>
        <taxon>Clostridia</taxon>
        <taxon>Lachnospirales</taxon>
        <taxon>Lachnospiraceae</taxon>
        <taxon>Faecalicatena</taxon>
    </lineage>
</organism>
<feature type="modified residue" description="4-aspartylphosphate" evidence="10">
    <location>
        <position position="110"/>
    </location>
</feature>
<dbReference type="PROSITE" id="PS01124">
    <property type="entry name" value="HTH_ARAC_FAMILY_2"/>
    <property type="match status" value="1"/>
</dbReference>
<accession>A0ABT2TDV4</accession>
<evidence type="ECO:0000256" key="5">
    <source>
        <dbReference type="ARBA" id="ARBA00023012"/>
    </source>
</evidence>
<evidence type="ECO:0000256" key="6">
    <source>
        <dbReference type="ARBA" id="ARBA00023015"/>
    </source>
</evidence>
<dbReference type="RefSeq" id="WP_059066226.1">
    <property type="nucleotide sequence ID" value="NZ_JAOQJX010000023.1"/>
</dbReference>
<evidence type="ECO:0000313" key="15">
    <source>
        <dbReference type="Proteomes" id="UP001652394"/>
    </source>
</evidence>
<dbReference type="Gene3D" id="3.40.50.2300">
    <property type="match status" value="1"/>
</dbReference>
<protein>
    <recommendedName>
        <fullName evidence="2">Stage 0 sporulation protein A homolog</fullName>
    </recommendedName>
</protein>
<keyword evidence="4 10" id="KW-0597">Phosphoprotein</keyword>
<dbReference type="InterPro" id="IPR011006">
    <property type="entry name" value="CheY-like_superfamily"/>
</dbReference>
<comment type="subcellular location">
    <subcellularLocation>
        <location evidence="1">Cytoplasm</location>
    </subcellularLocation>
</comment>
<evidence type="ECO:0000256" key="10">
    <source>
        <dbReference type="PROSITE-ProRule" id="PRU00169"/>
    </source>
</evidence>
<keyword evidence="8" id="KW-0804">Transcription</keyword>
<feature type="domain" description="HTH araC/xylS-type" evidence="12">
    <location>
        <begin position="482"/>
        <end position="581"/>
    </location>
</feature>
<dbReference type="Pfam" id="PF12833">
    <property type="entry name" value="HTH_18"/>
    <property type="match status" value="1"/>
</dbReference>
<evidence type="ECO:0000256" key="2">
    <source>
        <dbReference type="ARBA" id="ARBA00018672"/>
    </source>
</evidence>
<dbReference type="SMART" id="SM00448">
    <property type="entry name" value="REC"/>
    <property type="match status" value="1"/>
</dbReference>
<dbReference type="EMBL" id="JAOQJX010000023">
    <property type="protein sequence ID" value="MCU6748470.1"/>
    <property type="molecule type" value="Genomic_DNA"/>
</dbReference>
<keyword evidence="5" id="KW-0902">Two-component regulatory system</keyword>
<evidence type="ECO:0000256" key="3">
    <source>
        <dbReference type="ARBA" id="ARBA00022490"/>
    </source>
</evidence>
<dbReference type="PANTHER" id="PTHR42713">
    <property type="entry name" value="HISTIDINE KINASE-RELATED"/>
    <property type="match status" value="1"/>
</dbReference>
<reference evidence="14 15" key="1">
    <citation type="journal article" date="2021" name="ISME Commun">
        <title>Automated analysis of genomic sequences facilitates high-throughput and comprehensive description of bacteria.</title>
        <authorList>
            <person name="Hitch T.C.A."/>
        </authorList>
    </citation>
    <scope>NUCLEOTIDE SEQUENCE [LARGE SCALE GENOMIC DNA]</scope>
    <source>
        <strain evidence="14 15">H2_18</strain>
    </source>
</reference>
<dbReference type="PROSITE" id="PS50110">
    <property type="entry name" value="RESPONSE_REGULATORY"/>
    <property type="match status" value="1"/>
</dbReference>
<evidence type="ECO:0000256" key="11">
    <source>
        <dbReference type="SAM" id="Coils"/>
    </source>
</evidence>
<feature type="coiled-coil region" evidence="11">
    <location>
        <begin position="164"/>
        <end position="198"/>
    </location>
</feature>
<keyword evidence="6" id="KW-0805">Transcription regulation</keyword>
<evidence type="ECO:0000259" key="13">
    <source>
        <dbReference type="PROSITE" id="PS50110"/>
    </source>
</evidence>
<dbReference type="Gene3D" id="1.10.10.60">
    <property type="entry name" value="Homeodomain-like"/>
    <property type="match status" value="2"/>
</dbReference>
<keyword evidence="3" id="KW-0963">Cytoplasm</keyword>
<dbReference type="SMART" id="SM00342">
    <property type="entry name" value="HTH_ARAC"/>
    <property type="match status" value="1"/>
</dbReference>
<evidence type="ECO:0000313" key="14">
    <source>
        <dbReference type="EMBL" id="MCU6748470.1"/>
    </source>
</evidence>
<dbReference type="Pfam" id="PF00072">
    <property type="entry name" value="Response_reg"/>
    <property type="match status" value="1"/>
</dbReference>
<evidence type="ECO:0000256" key="9">
    <source>
        <dbReference type="ARBA" id="ARBA00024867"/>
    </source>
</evidence>
<dbReference type="InterPro" id="IPR001789">
    <property type="entry name" value="Sig_transdc_resp-reg_receiver"/>
</dbReference>
<sequence>MQRKNFSLRRSFLFICASIWHNKKRSRYAGTKADFCCADARTVPAEKQTKKRGKKLYRVLLADDEVLIREAISENMDWEGAGFSLCAVCENGREAIEAIQEKQPDLVLTDICMPYADGLDVAKYVQENCPQCKVAIISGYDNFEYAKKAIQYQVGAYILKPVTARELTDVLLKLHAELEKEHEEREKQKKIREAFEQNKEYFKERFLSQLIREKSVHQDIEGRMRFYGIYLEGECFSVVQIRYIHQEDPSDILLFALYNVVEELVREETCCEVFQDIGNITTLIFCGESAYQVEEEIQRIADVIRSHVEKFFHESVMMIAGVCVWDRADLRQSYENAKRAAEYEFLFEGNELVFGKEFVNRDTQAVIDTSVFARQMVSQMKRNDRAGVHKEVERFFHEMRRLYIQKARTGMYVQNLMTRLSLFADETGIDEKTVLQWEKPLFEEIVNQGRAEQMEELLLRFCLSIMEAASKEREDLGKCMAEKALEYIDQNYQDSSLSLNSVSKALAISTSYFSALFKTQTGETFIEALTKIRMEKAKELLCTTQLKSYEIAEKVGYSDAHYFGSIFKKNEGMTPKEYAKRNKR</sequence>
<evidence type="ECO:0000259" key="12">
    <source>
        <dbReference type="PROSITE" id="PS01124"/>
    </source>
</evidence>
<gene>
    <name evidence="14" type="ORF">OCV51_12535</name>
</gene>
<comment type="caution">
    <text evidence="14">The sequence shown here is derived from an EMBL/GenBank/DDBJ whole genome shotgun (WGS) entry which is preliminary data.</text>
</comment>
<keyword evidence="7" id="KW-0238">DNA-binding</keyword>
<comment type="function">
    <text evidence="9">May play the central regulatory role in sporulation. It may be an element of the effector pathway responsible for the activation of sporulation genes in response to nutritional stress. Spo0A may act in concert with spo0H (a sigma factor) to control the expression of some genes that are critical to the sporulation process.</text>
</comment>
<dbReference type="SUPFAM" id="SSF52172">
    <property type="entry name" value="CheY-like"/>
    <property type="match status" value="1"/>
</dbReference>
<dbReference type="Proteomes" id="UP001652394">
    <property type="component" value="Unassembled WGS sequence"/>
</dbReference>
<evidence type="ECO:0000256" key="8">
    <source>
        <dbReference type="ARBA" id="ARBA00023163"/>
    </source>
</evidence>
<dbReference type="SUPFAM" id="SSF46689">
    <property type="entry name" value="Homeodomain-like"/>
    <property type="match status" value="1"/>
</dbReference>
<proteinExistence type="predicted"/>
<dbReference type="InterPro" id="IPR051552">
    <property type="entry name" value="HptR"/>
</dbReference>
<dbReference type="InterPro" id="IPR018060">
    <property type="entry name" value="HTH_AraC"/>
</dbReference>
<evidence type="ECO:0000256" key="7">
    <source>
        <dbReference type="ARBA" id="ARBA00023125"/>
    </source>
</evidence>
<keyword evidence="11" id="KW-0175">Coiled coil</keyword>
<dbReference type="PANTHER" id="PTHR42713:SF3">
    <property type="entry name" value="TRANSCRIPTIONAL REGULATORY PROTEIN HPTR"/>
    <property type="match status" value="1"/>
</dbReference>
<dbReference type="CDD" id="cd17536">
    <property type="entry name" value="REC_YesN-like"/>
    <property type="match status" value="1"/>
</dbReference>
<feature type="domain" description="Response regulatory" evidence="13">
    <location>
        <begin position="58"/>
        <end position="175"/>
    </location>
</feature>
<evidence type="ECO:0000256" key="4">
    <source>
        <dbReference type="ARBA" id="ARBA00022553"/>
    </source>
</evidence>
<evidence type="ECO:0000256" key="1">
    <source>
        <dbReference type="ARBA" id="ARBA00004496"/>
    </source>
</evidence>
<name>A0ABT2TDV4_9FIRM</name>
<keyword evidence="15" id="KW-1185">Reference proteome</keyword>
<dbReference type="InterPro" id="IPR009057">
    <property type="entry name" value="Homeodomain-like_sf"/>
</dbReference>